<reference evidence="1" key="2">
    <citation type="submission" date="2022-01" db="EMBL/GenBank/DDBJ databases">
        <authorList>
            <person name="Yamashiro T."/>
            <person name="Shiraishi A."/>
            <person name="Satake H."/>
            <person name="Nakayama K."/>
        </authorList>
    </citation>
    <scope>NUCLEOTIDE SEQUENCE</scope>
</reference>
<protein>
    <submittedName>
        <fullName evidence="1">Uncharacterized protein</fullName>
    </submittedName>
</protein>
<gene>
    <name evidence="1" type="ORF">Tco_0922123</name>
</gene>
<organism evidence="1 2">
    <name type="scientific">Tanacetum coccineum</name>
    <dbReference type="NCBI Taxonomy" id="301880"/>
    <lineage>
        <taxon>Eukaryota</taxon>
        <taxon>Viridiplantae</taxon>
        <taxon>Streptophyta</taxon>
        <taxon>Embryophyta</taxon>
        <taxon>Tracheophyta</taxon>
        <taxon>Spermatophyta</taxon>
        <taxon>Magnoliopsida</taxon>
        <taxon>eudicotyledons</taxon>
        <taxon>Gunneridae</taxon>
        <taxon>Pentapetalae</taxon>
        <taxon>asterids</taxon>
        <taxon>campanulids</taxon>
        <taxon>Asterales</taxon>
        <taxon>Asteraceae</taxon>
        <taxon>Asteroideae</taxon>
        <taxon>Anthemideae</taxon>
        <taxon>Anthemidinae</taxon>
        <taxon>Tanacetum</taxon>
    </lineage>
</organism>
<name>A0ABQ5D4G7_9ASTR</name>
<sequence length="229" mass="26486">MNEEIQLKAFLGVIVPDEEGEINYEVLNRRYPIVNWESKFYHTDRYGKPHDYYRVFRADGSSRHIKTFTEMVSSLRTMFEANVEDVLWKNQERMILESWNFYITMSSYLGVEIGKLSFYIASRKEVMAAPTIHVSIEENLEDPINIKVDIIHPEPVVAVAFPAAAVVRTLAQHGEAIWGMQGHLLGVPIQEELTAIKQQLATVQESHRQDQEDFRKLKELVTSQFGQRS</sequence>
<evidence type="ECO:0000313" key="1">
    <source>
        <dbReference type="EMBL" id="GJT31704.1"/>
    </source>
</evidence>
<accession>A0ABQ5D4G7</accession>
<dbReference type="Proteomes" id="UP001151760">
    <property type="component" value="Unassembled WGS sequence"/>
</dbReference>
<evidence type="ECO:0000313" key="2">
    <source>
        <dbReference type="Proteomes" id="UP001151760"/>
    </source>
</evidence>
<reference evidence="1" key="1">
    <citation type="journal article" date="2022" name="Int. J. Mol. Sci.">
        <title>Draft Genome of Tanacetum Coccineum: Genomic Comparison of Closely Related Tanacetum-Family Plants.</title>
        <authorList>
            <person name="Yamashiro T."/>
            <person name="Shiraishi A."/>
            <person name="Nakayama K."/>
            <person name="Satake H."/>
        </authorList>
    </citation>
    <scope>NUCLEOTIDE SEQUENCE</scope>
</reference>
<dbReference type="EMBL" id="BQNB010014728">
    <property type="protein sequence ID" value="GJT31704.1"/>
    <property type="molecule type" value="Genomic_DNA"/>
</dbReference>
<keyword evidence="2" id="KW-1185">Reference proteome</keyword>
<proteinExistence type="predicted"/>
<comment type="caution">
    <text evidence="1">The sequence shown here is derived from an EMBL/GenBank/DDBJ whole genome shotgun (WGS) entry which is preliminary data.</text>
</comment>